<evidence type="ECO:0000256" key="4">
    <source>
        <dbReference type="ARBA" id="ARBA00022989"/>
    </source>
</evidence>
<comment type="similarity">
    <text evidence="2">Belongs to the Asterix family.</text>
</comment>
<reference evidence="6 7" key="1">
    <citation type="submission" date="2024-08" db="EMBL/GenBank/DDBJ databases">
        <title>Gnathostoma spinigerum genome.</title>
        <authorList>
            <person name="Gonzalez-Bertolin B."/>
            <person name="Monzon S."/>
            <person name="Zaballos A."/>
            <person name="Jimenez P."/>
            <person name="Dekumyoy P."/>
            <person name="Varona S."/>
            <person name="Cuesta I."/>
            <person name="Sumanam S."/>
            <person name="Adisakwattana P."/>
            <person name="Gasser R.B."/>
            <person name="Hernandez-Gonzalez A."/>
            <person name="Young N.D."/>
            <person name="Perteguer M.J."/>
        </authorList>
    </citation>
    <scope>NUCLEOTIDE SEQUENCE [LARGE SCALE GENOMIC DNA]</scope>
    <source>
        <strain evidence="6">AL3</strain>
        <tissue evidence="6">Liver</tissue>
    </source>
</reference>
<comment type="subcellular location">
    <subcellularLocation>
        <location evidence="1">Membrane</location>
    </subcellularLocation>
</comment>
<dbReference type="PANTHER" id="PTHR13193">
    <property type="entry name" value="CGI-140"/>
    <property type="match status" value="1"/>
</dbReference>
<dbReference type="PANTHER" id="PTHR13193:SF0">
    <property type="entry name" value="PAT COMPLEX SUBUNIT ASTERIX"/>
    <property type="match status" value="1"/>
</dbReference>
<evidence type="ECO:0000256" key="5">
    <source>
        <dbReference type="ARBA" id="ARBA00023136"/>
    </source>
</evidence>
<evidence type="ECO:0000256" key="1">
    <source>
        <dbReference type="ARBA" id="ARBA00004370"/>
    </source>
</evidence>
<dbReference type="Proteomes" id="UP001608902">
    <property type="component" value="Unassembled WGS sequence"/>
</dbReference>
<comment type="caution">
    <text evidence="6">The sequence shown here is derived from an EMBL/GenBank/DDBJ whole genome shotgun (WGS) entry which is preliminary data.</text>
</comment>
<keyword evidence="5" id="KW-0472">Membrane</keyword>
<dbReference type="AlphaFoldDB" id="A0ABD6EFZ0"/>
<keyword evidence="4" id="KW-1133">Transmembrane helix</keyword>
<keyword evidence="3" id="KW-0812">Transmembrane</keyword>
<evidence type="ECO:0008006" key="8">
    <source>
        <dbReference type="Google" id="ProtNLM"/>
    </source>
</evidence>
<organism evidence="6 7">
    <name type="scientific">Gnathostoma spinigerum</name>
    <dbReference type="NCBI Taxonomy" id="75299"/>
    <lineage>
        <taxon>Eukaryota</taxon>
        <taxon>Metazoa</taxon>
        <taxon>Ecdysozoa</taxon>
        <taxon>Nematoda</taxon>
        <taxon>Chromadorea</taxon>
        <taxon>Rhabditida</taxon>
        <taxon>Spirurina</taxon>
        <taxon>Gnathostomatomorpha</taxon>
        <taxon>Gnathostomatoidea</taxon>
        <taxon>Gnathostomatidae</taxon>
        <taxon>Gnathostoma</taxon>
    </lineage>
</organism>
<keyword evidence="7" id="KW-1185">Reference proteome</keyword>
<evidence type="ECO:0000256" key="2">
    <source>
        <dbReference type="ARBA" id="ARBA00009066"/>
    </source>
</evidence>
<evidence type="ECO:0000313" key="7">
    <source>
        <dbReference type="Proteomes" id="UP001608902"/>
    </source>
</evidence>
<dbReference type="Pfam" id="PF03669">
    <property type="entry name" value="ASTER"/>
    <property type="match status" value="1"/>
</dbReference>
<accession>A0ABD6EFZ0</accession>
<dbReference type="GO" id="GO:0016020">
    <property type="term" value="C:membrane"/>
    <property type="evidence" value="ECO:0007669"/>
    <property type="project" value="UniProtKB-SubCell"/>
</dbReference>
<dbReference type="EMBL" id="JBGFUD010003271">
    <property type="protein sequence ID" value="MFH4978520.1"/>
    <property type="molecule type" value="Genomic_DNA"/>
</dbReference>
<gene>
    <name evidence="6" type="ORF">AB6A40_005229</name>
</gene>
<evidence type="ECO:0000313" key="6">
    <source>
        <dbReference type="EMBL" id="MFH4978520.1"/>
    </source>
</evidence>
<name>A0ABD6EFZ0_9BILA</name>
<protein>
    <recommendedName>
        <fullName evidence="8">Protein Asterix</fullName>
    </recommendedName>
</protein>
<proteinExistence type="inferred from homology"/>
<sequence>MFLGALAQDEWIDIYVSNAMFQAGDLRRPNKVIRYKPVDPQSNTSLADDPIPEYMNVLGMIFSMCGLMMRMKWCAWVALFCSCVSFANTRSSDDAKQIVSSFMLSVSAVVMSYLQNPQPIIPPWTSLL</sequence>
<dbReference type="InterPro" id="IPR005351">
    <property type="entry name" value="ASTER"/>
</dbReference>
<evidence type="ECO:0000256" key="3">
    <source>
        <dbReference type="ARBA" id="ARBA00022692"/>
    </source>
</evidence>